<dbReference type="EMBL" id="JAENHL010000006">
    <property type="protein sequence ID" value="MBK1866718.1"/>
    <property type="molecule type" value="Genomic_DNA"/>
</dbReference>
<name>A0ACC5R285_9HYPH</name>
<evidence type="ECO:0000313" key="1">
    <source>
        <dbReference type="EMBL" id="MBK1866718.1"/>
    </source>
</evidence>
<sequence>MTESRCDVVILGAGLAGAAAACICAERGLSTVILEARDRAGGRGFTRHFAGTDDLLEFGGGWIAPWHDRIRHYAGLTGVTLRPTHPVTEHRVHGGGQVITSPALQVIKADALLYKSGKSFSGSLTQYLDRIGASPEDRDYVLAWWTISGNGDPDLILASEFLSSCSYGDGRPESMMSALAHTLVPGAGVLAERMIASSGATLHLDAEVTAVTDGTVTCADGQTFAARAVISCLPLNALASVSFSPELSAPKRRAIELGHGGQSLKLWLKVRGVRPGILASGGPGGLRWLFAEREAGDGATLIVGFALADGSLDPGDPQSVERSLARFFPEAELIAWDGHDWIGDPFARGTWVALPAEESWICDAEIWRPDGRVAFATSDFAPGAAGWFEGAILAGEAAAREIIL</sequence>
<keyword evidence="2" id="KW-1185">Reference proteome</keyword>
<proteinExistence type="predicted"/>
<reference evidence="1" key="1">
    <citation type="submission" date="2021-01" db="EMBL/GenBank/DDBJ databases">
        <authorList>
            <person name="Sun Q."/>
        </authorList>
    </citation>
    <scope>NUCLEOTIDE SEQUENCE</scope>
    <source>
        <strain evidence="1">YIM B02566</strain>
    </source>
</reference>
<protein>
    <submittedName>
        <fullName evidence="1">FAD-dependent oxidoreductase</fullName>
    </submittedName>
</protein>
<dbReference type="Proteomes" id="UP000616151">
    <property type="component" value="Unassembled WGS sequence"/>
</dbReference>
<accession>A0ACC5R285</accession>
<organism evidence="1 2">
    <name type="scientific">Taklimakanibacter albus</name>
    <dbReference type="NCBI Taxonomy" id="2800327"/>
    <lineage>
        <taxon>Bacteria</taxon>
        <taxon>Pseudomonadati</taxon>
        <taxon>Pseudomonadota</taxon>
        <taxon>Alphaproteobacteria</taxon>
        <taxon>Hyphomicrobiales</taxon>
        <taxon>Aestuariivirgaceae</taxon>
        <taxon>Taklimakanibacter</taxon>
    </lineage>
</organism>
<gene>
    <name evidence="1" type="ORF">JHL16_10165</name>
</gene>
<comment type="caution">
    <text evidence="1">The sequence shown here is derived from an EMBL/GenBank/DDBJ whole genome shotgun (WGS) entry which is preliminary data.</text>
</comment>
<evidence type="ECO:0000313" key="2">
    <source>
        <dbReference type="Proteomes" id="UP000616151"/>
    </source>
</evidence>